<dbReference type="SUPFAM" id="SSF56349">
    <property type="entry name" value="DNA breaking-rejoining enzymes"/>
    <property type="match status" value="1"/>
</dbReference>
<dbReference type="GO" id="GO:0005737">
    <property type="term" value="C:cytoplasm"/>
    <property type="evidence" value="ECO:0007669"/>
    <property type="project" value="UniProtKB-SubCell"/>
</dbReference>
<proteinExistence type="inferred from homology"/>
<dbReference type="Proteomes" id="UP000523161">
    <property type="component" value="Unassembled WGS sequence"/>
</dbReference>
<dbReference type="InterPro" id="IPR011010">
    <property type="entry name" value="DNA_brk_join_enz"/>
</dbReference>
<dbReference type="RefSeq" id="WP_173499228.1">
    <property type="nucleotide sequence ID" value="NZ_JABSOD010000001.1"/>
</dbReference>
<dbReference type="HAMAP" id="MF_01808">
    <property type="entry name" value="Recomb_XerC_XerD"/>
    <property type="match status" value="1"/>
</dbReference>
<evidence type="ECO:0000256" key="1">
    <source>
        <dbReference type="ARBA" id="ARBA00004496"/>
    </source>
</evidence>
<dbReference type="InterPro" id="IPR050090">
    <property type="entry name" value="Tyrosine_recombinase_XerCD"/>
</dbReference>
<dbReference type="NCBIfam" id="NF040815">
    <property type="entry name" value="recomb_XerA_Arch"/>
    <property type="match status" value="1"/>
</dbReference>
<feature type="active site" evidence="11">
    <location>
        <position position="258"/>
    </location>
</feature>
<dbReference type="PROSITE" id="PS51898">
    <property type="entry name" value="TYR_RECOMBINASE"/>
    <property type="match status" value="1"/>
</dbReference>
<dbReference type="PROSITE" id="PS51900">
    <property type="entry name" value="CB"/>
    <property type="match status" value="1"/>
</dbReference>
<keyword evidence="15" id="KW-1185">Reference proteome</keyword>
<feature type="active site" evidence="11">
    <location>
        <position position="281"/>
    </location>
</feature>
<evidence type="ECO:0000256" key="5">
    <source>
        <dbReference type="ARBA" id="ARBA00022618"/>
    </source>
</evidence>
<dbReference type="InterPro" id="IPR011932">
    <property type="entry name" value="Recomb_XerD"/>
</dbReference>
<dbReference type="PANTHER" id="PTHR30349:SF90">
    <property type="entry name" value="TYROSINE RECOMBINASE XERD"/>
    <property type="match status" value="1"/>
</dbReference>
<dbReference type="PANTHER" id="PTHR30349">
    <property type="entry name" value="PHAGE INTEGRASE-RELATED"/>
    <property type="match status" value="1"/>
</dbReference>
<keyword evidence="9 11" id="KW-0233">DNA recombination</keyword>
<keyword evidence="7 11" id="KW-0229">DNA integration</keyword>
<evidence type="ECO:0000256" key="2">
    <source>
        <dbReference type="ARBA" id="ARBA00010450"/>
    </source>
</evidence>
<evidence type="ECO:0000256" key="8">
    <source>
        <dbReference type="ARBA" id="ARBA00023125"/>
    </source>
</evidence>
<dbReference type="SUPFAM" id="SSF47823">
    <property type="entry name" value="lambda integrase-like, N-terminal domain"/>
    <property type="match status" value="1"/>
</dbReference>
<comment type="subcellular location">
    <subcellularLocation>
        <location evidence="1 11">Cytoplasm</location>
    </subcellularLocation>
</comment>
<dbReference type="InterPro" id="IPR023009">
    <property type="entry name" value="Tyrosine_recombinase_XerC/XerD"/>
</dbReference>
<dbReference type="CDD" id="cd00798">
    <property type="entry name" value="INT_XerDC_C"/>
    <property type="match status" value="1"/>
</dbReference>
<evidence type="ECO:0000256" key="11">
    <source>
        <dbReference type="HAMAP-Rule" id="MF_01807"/>
    </source>
</evidence>
<dbReference type="AlphaFoldDB" id="A0A7Y5EJD1"/>
<dbReference type="GO" id="GO:0006313">
    <property type="term" value="P:DNA transposition"/>
    <property type="evidence" value="ECO:0007669"/>
    <property type="project" value="UniProtKB-UniRule"/>
</dbReference>
<feature type="active site" evidence="11">
    <location>
        <position position="160"/>
    </location>
</feature>
<evidence type="ECO:0000313" key="14">
    <source>
        <dbReference type="EMBL" id="NRQ40963.1"/>
    </source>
</evidence>
<dbReference type="NCBIfam" id="TIGR02225">
    <property type="entry name" value="recomb_XerD"/>
    <property type="match status" value="1"/>
</dbReference>
<dbReference type="Pfam" id="PF00589">
    <property type="entry name" value="Phage_integrase"/>
    <property type="match status" value="1"/>
</dbReference>
<dbReference type="HAMAP" id="MF_01807">
    <property type="entry name" value="Recomb_XerD"/>
    <property type="match status" value="1"/>
</dbReference>
<dbReference type="Gene3D" id="1.10.443.10">
    <property type="entry name" value="Intergrase catalytic core"/>
    <property type="match status" value="1"/>
</dbReference>
<evidence type="ECO:0000256" key="9">
    <source>
        <dbReference type="ARBA" id="ARBA00023172"/>
    </source>
</evidence>
<sequence length="309" mass="34642">MTLAVAAATVQPDSTELKLISQFLDQLWLDKGVSEHTLSAYGTDLKQFAVFAVAQGTGLLSADSQLLNRYLAQRVDKQYSPRSTSRALSSLRRFYAYLHQGGKIADNPLAQLLNPKIGRSLPKSLSEQDVDALLNAPDLHDVIQFRDKAMLELLYASGLRVSELVGLSMQQLNLQHGLVRVTGKGGKERLVPMGEEAAHWLLRYLREARVQLLGGQMLDVVFPSSRAQQMTRQTFWHRIKFYAKVAHIQAELSPHTLRHAFATHLLNHGADLRVVQMLLGHSDLSTTQIYTHVAQARLQSLHQQHHPRP</sequence>
<feature type="active site" description="O-(3'-phospho-DNA)-tyrosine intermediate" evidence="11">
    <location>
        <position position="290"/>
    </location>
</feature>
<evidence type="ECO:0000313" key="15">
    <source>
        <dbReference type="Proteomes" id="UP000523161"/>
    </source>
</evidence>
<evidence type="ECO:0000259" key="12">
    <source>
        <dbReference type="PROSITE" id="PS51898"/>
    </source>
</evidence>
<name>A0A7Y5EJD1_9GAMM</name>
<evidence type="ECO:0000256" key="7">
    <source>
        <dbReference type="ARBA" id="ARBA00022908"/>
    </source>
</evidence>
<keyword evidence="6 11" id="KW-0159">Chromosome partition</keyword>
<evidence type="ECO:0000256" key="6">
    <source>
        <dbReference type="ARBA" id="ARBA00022829"/>
    </source>
</evidence>
<dbReference type="InterPro" id="IPR044068">
    <property type="entry name" value="CB"/>
</dbReference>
<comment type="function">
    <text evidence="11">Site-specific tyrosine recombinase, which acts by catalyzing the cutting and rejoining of the recombining DNA molecules. The XerC-XerD complex is essential to convert dimers of the bacterial chromosome into monomers to permit their segregation at cell division. It also contributes to the segregational stability of plasmids.</text>
</comment>
<keyword evidence="8 11" id="KW-0238">DNA-binding</keyword>
<keyword evidence="10 11" id="KW-0131">Cell cycle</keyword>
<comment type="similarity">
    <text evidence="2 11">Belongs to the 'phage' integrase family. XerD subfamily.</text>
</comment>
<dbReference type="GO" id="GO:0051301">
    <property type="term" value="P:cell division"/>
    <property type="evidence" value="ECO:0007669"/>
    <property type="project" value="UniProtKB-KW"/>
</dbReference>
<feature type="domain" description="Core-binding (CB)" evidence="13">
    <location>
        <begin position="14"/>
        <end position="99"/>
    </location>
</feature>
<accession>A0A7Y5EJD1</accession>
<feature type="active site" evidence="11">
    <location>
        <position position="184"/>
    </location>
</feature>
<dbReference type="InterPro" id="IPR004107">
    <property type="entry name" value="Integrase_SAM-like_N"/>
</dbReference>
<dbReference type="InterPro" id="IPR010998">
    <property type="entry name" value="Integrase_recombinase_N"/>
</dbReference>
<dbReference type="InterPro" id="IPR013762">
    <property type="entry name" value="Integrase-like_cat_sf"/>
</dbReference>
<evidence type="ECO:0000256" key="10">
    <source>
        <dbReference type="ARBA" id="ARBA00023306"/>
    </source>
</evidence>
<evidence type="ECO:0000256" key="3">
    <source>
        <dbReference type="ARBA" id="ARBA00015810"/>
    </source>
</evidence>
<dbReference type="InterPro" id="IPR002104">
    <property type="entry name" value="Integrase_catalytic"/>
</dbReference>
<protein>
    <recommendedName>
        <fullName evidence="3 11">Tyrosine recombinase XerD</fullName>
    </recommendedName>
</protein>
<dbReference type="GO" id="GO:0003677">
    <property type="term" value="F:DNA binding"/>
    <property type="evidence" value="ECO:0007669"/>
    <property type="project" value="UniProtKB-UniRule"/>
</dbReference>
<keyword evidence="5 11" id="KW-0132">Cell division</keyword>
<feature type="active site" evidence="11">
    <location>
        <position position="255"/>
    </location>
</feature>
<dbReference type="NCBIfam" id="NF001399">
    <property type="entry name" value="PRK00283.1"/>
    <property type="match status" value="1"/>
</dbReference>
<dbReference type="GO" id="GO:0007059">
    <property type="term" value="P:chromosome segregation"/>
    <property type="evidence" value="ECO:0007669"/>
    <property type="project" value="UniProtKB-UniRule"/>
</dbReference>
<feature type="domain" description="Tyr recombinase" evidence="12">
    <location>
        <begin position="120"/>
        <end position="303"/>
    </location>
</feature>
<keyword evidence="4 11" id="KW-0963">Cytoplasm</keyword>
<evidence type="ECO:0000259" key="13">
    <source>
        <dbReference type="PROSITE" id="PS51900"/>
    </source>
</evidence>
<dbReference type="Gene3D" id="1.10.150.130">
    <property type="match status" value="1"/>
</dbReference>
<organism evidence="14 15">
    <name type="scientific">Rheinheimera lutimaris</name>
    <dbReference type="NCBI Taxonomy" id="2740584"/>
    <lineage>
        <taxon>Bacteria</taxon>
        <taxon>Pseudomonadati</taxon>
        <taxon>Pseudomonadota</taxon>
        <taxon>Gammaproteobacteria</taxon>
        <taxon>Chromatiales</taxon>
        <taxon>Chromatiaceae</taxon>
        <taxon>Rheinheimera</taxon>
    </lineage>
</organism>
<dbReference type="GO" id="GO:0009037">
    <property type="term" value="F:tyrosine-based site-specific recombinase activity"/>
    <property type="evidence" value="ECO:0007669"/>
    <property type="project" value="UniProtKB-UniRule"/>
</dbReference>
<reference evidence="14 15" key="1">
    <citation type="submission" date="2020-06" db="EMBL/GenBank/DDBJ databases">
        <title>Rheinheimera sp. nov., a marine bacterium isolated from coastal.</title>
        <authorList>
            <person name="Yu Q."/>
            <person name="Qi Y."/>
            <person name="Pu J."/>
        </authorList>
    </citation>
    <scope>NUCLEOTIDE SEQUENCE [LARGE SCALE GENOMIC DNA]</scope>
    <source>
        <strain evidence="14 15">YQF-2</strain>
    </source>
</reference>
<comment type="caution">
    <text evidence="14">The sequence shown here is derived from an EMBL/GenBank/DDBJ whole genome shotgun (WGS) entry which is preliminary data.</text>
</comment>
<dbReference type="EMBL" id="JABSOD010000001">
    <property type="protein sequence ID" value="NRQ40963.1"/>
    <property type="molecule type" value="Genomic_DNA"/>
</dbReference>
<evidence type="ECO:0000256" key="4">
    <source>
        <dbReference type="ARBA" id="ARBA00022490"/>
    </source>
</evidence>
<gene>
    <name evidence="11 14" type="primary">xerD</name>
    <name evidence="14" type="ORF">HRH59_00040</name>
</gene>
<dbReference type="Pfam" id="PF02899">
    <property type="entry name" value="Phage_int_SAM_1"/>
    <property type="match status" value="1"/>
</dbReference>
<comment type="subunit">
    <text evidence="11">Forms a cyclic heterotetrameric complex composed of two molecules of XerC and two molecules of XerD.</text>
</comment>